<protein>
    <recommendedName>
        <fullName evidence="2">serine--tRNA ligase</fullName>
        <ecNumber evidence="2">6.1.1.11</ecNumber>
    </recommendedName>
    <alternativeName>
        <fullName evidence="7">Seryl-tRNA synthetase</fullName>
    </alternativeName>
</protein>
<sequence length="492" mass="55155">MLPLRVLRLRGATCHKLRASLLHRGSFPKIFSQIGTAATAAQPTKKNSIPADYIEPLSALFVSGVSGRYGKFVVDPCIDFNEILNSPPDEFPADLTARNRSDDLAHLRKRSSELEALGVLRDELEAKRRGKVSGMSIESEEEHLQEIRRSKDELKKVMALIAEIEADTVLELLRLPVPLHDSAPRSSTDLTLIQEFSVVGMDPVNRCKGGPADEDRRWAELVEFTEDAPRGYFLRGDLAEMELEVIAKAQNFLDSHSFLLISGPHLFQAAIMEGVGEDLRSPDQLDAFIVHTEDSHGSPFRSMYLANSPLVNFAAYLTNCQVRLTALPLRLQSSGRIYRPRRGVPDENRRFRLFYPSQTHCVSFCSAFSSDESLNPVTSIDILIKEALECFQQFYTQFGIPFRIKNKAACFLRSSEAFRLDVEVWLPSLGAWIECGHAAFHADYVSRRLRCHVGMVDEGRFLSLVQGSLVELTPFLAAYLEHYASGPPDRLA</sequence>
<dbReference type="EMBL" id="MTYJ01000443">
    <property type="protein sequence ID" value="OWA54694.1"/>
    <property type="molecule type" value="Genomic_DNA"/>
</dbReference>
<keyword evidence="6" id="KW-0030">Aminoacyl-tRNA synthetase</keyword>
<name>A0A9X6RNL6_HYPEX</name>
<evidence type="ECO:0000256" key="5">
    <source>
        <dbReference type="ARBA" id="ARBA00022840"/>
    </source>
</evidence>
<feature type="coiled-coil region" evidence="8">
    <location>
        <begin position="137"/>
        <end position="167"/>
    </location>
</feature>
<dbReference type="InterPro" id="IPR002317">
    <property type="entry name" value="Ser-tRNA-ligase_type_1"/>
</dbReference>
<dbReference type="Proteomes" id="UP000192578">
    <property type="component" value="Unassembled WGS sequence"/>
</dbReference>
<dbReference type="GO" id="GO:0006434">
    <property type="term" value="P:seryl-tRNA aminoacylation"/>
    <property type="evidence" value="ECO:0007669"/>
    <property type="project" value="InterPro"/>
</dbReference>
<evidence type="ECO:0000256" key="8">
    <source>
        <dbReference type="SAM" id="Coils"/>
    </source>
</evidence>
<dbReference type="SUPFAM" id="SSF55681">
    <property type="entry name" value="Class II aaRS and biotin synthetases"/>
    <property type="match status" value="1"/>
</dbReference>
<evidence type="ECO:0000256" key="4">
    <source>
        <dbReference type="ARBA" id="ARBA00022741"/>
    </source>
</evidence>
<comment type="similarity">
    <text evidence="1">Belongs to the class-II aminoacyl-tRNA synthetase family. Type-1 seryl-tRNA synthetase subfamily.</text>
</comment>
<evidence type="ECO:0000313" key="11">
    <source>
        <dbReference type="Proteomes" id="UP000192578"/>
    </source>
</evidence>
<dbReference type="PROSITE" id="PS50862">
    <property type="entry name" value="AA_TRNA_LIGASE_II"/>
    <property type="match status" value="1"/>
</dbReference>
<keyword evidence="5" id="KW-0067">ATP-binding</keyword>
<reference evidence="11" key="1">
    <citation type="submission" date="2017-01" db="EMBL/GenBank/DDBJ databases">
        <title>Comparative genomics of anhydrobiosis in the tardigrade Hypsibius dujardini.</title>
        <authorList>
            <person name="Yoshida Y."/>
            <person name="Koutsovoulos G."/>
            <person name="Laetsch D."/>
            <person name="Stevens L."/>
            <person name="Kumar S."/>
            <person name="Horikawa D."/>
            <person name="Ishino K."/>
            <person name="Komine S."/>
            <person name="Tomita M."/>
            <person name="Blaxter M."/>
            <person name="Arakawa K."/>
        </authorList>
    </citation>
    <scope>NUCLEOTIDE SEQUENCE [LARGE SCALE GENOMIC DNA]</scope>
    <source>
        <strain evidence="11">Z151</strain>
    </source>
</reference>
<feature type="domain" description="Aminoacyl-transfer RNA synthetases class-II family profile" evidence="9">
    <location>
        <begin position="244"/>
        <end position="481"/>
    </location>
</feature>
<evidence type="ECO:0000256" key="1">
    <source>
        <dbReference type="ARBA" id="ARBA00010728"/>
    </source>
</evidence>
<evidence type="ECO:0000256" key="3">
    <source>
        <dbReference type="ARBA" id="ARBA00022598"/>
    </source>
</evidence>
<dbReference type="EC" id="6.1.1.11" evidence="2"/>
<dbReference type="OrthoDB" id="24683at2759"/>
<evidence type="ECO:0000256" key="2">
    <source>
        <dbReference type="ARBA" id="ARBA00012840"/>
    </source>
</evidence>
<dbReference type="Pfam" id="PF00587">
    <property type="entry name" value="tRNA-synt_2b"/>
    <property type="match status" value="1"/>
</dbReference>
<dbReference type="InterPro" id="IPR006195">
    <property type="entry name" value="aa-tRNA-synth_II"/>
</dbReference>
<keyword evidence="4" id="KW-0547">Nucleotide-binding</keyword>
<dbReference type="GO" id="GO:0005524">
    <property type="term" value="F:ATP binding"/>
    <property type="evidence" value="ECO:0007669"/>
    <property type="project" value="UniProtKB-KW"/>
</dbReference>
<evidence type="ECO:0000313" key="10">
    <source>
        <dbReference type="EMBL" id="OWA54694.1"/>
    </source>
</evidence>
<comment type="caution">
    <text evidence="10">The sequence shown here is derived from an EMBL/GenBank/DDBJ whole genome shotgun (WGS) entry which is preliminary data.</text>
</comment>
<keyword evidence="8" id="KW-0175">Coiled coil</keyword>
<evidence type="ECO:0000256" key="7">
    <source>
        <dbReference type="ARBA" id="ARBA00031113"/>
    </source>
</evidence>
<evidence type="ECO:0000256" key="6">
    <source>
        <dbReference type="ARBA" id="ARBA00023146"/>
    </source>
</evidence>
<keyword evidence="3" id="KW-0436">Ligase</keyword>
<dbReference type="InterPro" id="IPR045864">
    <property type="entry name" value="aa-tRNA-synth_II/BPL/LPL"/>
</dbReference>
<dbReference type="GO" id="GO:0004828">
    <property type="term" value="F:serine-tRNA ligase activity"/>
    <property type="evidence" value="ECO:0007669"/>
    <property type="project" value="UniProtKB-EC"/>
</dbReference>
<proteinExistence type="inferred from homology"/>
<keyword evidence="11" id="KW-1185">Reference proteome</keyword>
<organism evidence="10 11">
    <name type="scientific">Hypsibius exemplaris</name>
    <name type="common">Freshwater tardigrade</name>
    <dbReference type="NCBI Taxonomy" id="2072580"/>
    <lineage>
        <taxon>Eukaryota</taxon>
        <taxon>Metazoa</taxon>
        <taxon>Ecdysozoa</taxon>
        <taxon>Tardigrada</taxon>
        <taxon>Eutardigrada</taxon>
        <taxon>Parachela</taxon>
        <taxon>Hypsibioidea</taxon>
        <taxon>Hypsibiidae</taxon>
        <taxon>Hypsibius</taxon>
    </lineage>
</organism>
<dbReference type="InterPro" id="IPR002314">
    <property type="entry name" value="aa-tRNA-synt_IIb"/>
</dbReference>
<gene>
    <name evidence="10" type="ORF">BV898_19095</name>
</gene>
<dbReference type="PANTHER" id="PTHR11778">
    <property type="entry name" value="SERYL-TRNA SYNTHETASE"/>
    <property type="match status" value="1"/>
</dbReference>
<dbReference type="Gene3D" id="3.30.930.10">
    <property type="entry name" value="Bira Bifunctional Protein, Domain 2"/>
    <property type="match status" value="1"/>
</dbReference>
<evidence type="ECO:0000259" key="9">
    <source>
        <dbReference type="PROSITE" id="PS50862"/>
    </source>
</evidence>
<accession>A0A9X6RNL6</accession>
<dbReference type="AlphaFoldDB" id="A0A9X6RNL6"/>